<dbReference type="AlphaFoldDB" id="A0A066ZMW5"/>
<feature type="transmembrane region" description="Helical" evidence="1">
    <location>
        <begin position="87"/>
        <end position="118"/>
    </location>
</feature>
<feature type="transmembrane region" description="Helical" evidence="1">
    <location>
        <begin position="130"/>
        <end position="151"/>
    </location>
</feature>
<accession>A0A066ZMW5</accession>
<dbReference type="EMBL" id="JMIU01000001">
    <property type="protein sequence ID" value="KDN95148.1"/>
    <property type="molecule type" value="Genomic_DNA"/>
</dbReference>
<dbReference type="Proteomes" id="UP000027341">
    <property type="component" value="Unassembled WGS sequence"/>
</dbReference>
<gene>
    <name evidence="2" type="ORF">EI16_02230</name>
</gene>
<evidence type="ECO:0000256" key="1">
    <source>
        <dbReference type="SAM" id="Phobius"/>
    </source>
</evidence>
<keyword evidence="1" id="KW-1133">Transmembrane helix</keyword>
<proteinExistence type="predicted"/>
<sequence length="152" mass="16418">MEGIVSIKEEAIKLVEQLPEEASWNDLVKSLIRDRKVTLGLTDIEVVQDQLTEEELSAVIARLESASSAQDDMRNTRKYNPDDALTISWVLVSLAPLLFISILIAPAAYLLSALGIVFGAKACMSKVNGAWLPTVVGVIELILFVALPAAVG</sequence>
<keyword evidence="1" id="KW-0472">Membrane</keyword>
<organism evidence="2 3">
    <name type="scientific">Hydrogenovibrio marinus</name>
    <dbReference type="NCBI Taxonomy" id="28885"/>
    <lineage>
        <taxon>Bacteria</taxon>
        <taxon>Pseudomonadati</taxon>
        <taxon>Pseudomonadota</taxon>
        <taxon>Gammaproteobacteria</taxon>
        <taxon>Thiotrichales</taxon>
        <taxon>Piscirickettsiaceae</taxon>
        <taxon>Hydrogenovibrio</taxon>
    </lineage>
</organism>
<reference evidence="2 3" key="1">
    <citation type="submission" date="2014-04" db="EMBL/GenBank/DDBJ databases">
        <title>Draft genome sequence of Hydrogenovibrio marinus MH-110, a model organism for aerobic H2 metabolism.</title>
        <authorList>
            <person name="Cha H.J."/>
            <person name="Jo B.H."/>
            <person name="Hwang B.H."/>
        </authorList>
    </citation>
    <scope>NUCLEOTIDE SEQUENCE [LARGE SCALE GENOMIC DNA]</scope>
    <source>
        <strain evidence="2 3">MH-110</strain>
    </source>
</reference>
<comment type="caution">
    <text evidence="2">The sequence shown here is derived from an EMBL/GenBank/DDBJ whole genome shotgun (WGS) entry which is preliminary data.</text>
</comment>
<name>A0A066ZMW5_HYDMR</name>
<keyword evidence="3" id="KW-1185">Reference proteome</keyword>
<protein>
    <submittedName>
        <fullName evidence="2">Uncharacterized protein</fullName>
    </submittedName>
</protein>
<dbReference type="STRING" id="28885.EI16_02230"/>
<keyword evidence="1" id="KW-0812">Transmembrane</keyword>
<evidence type="ECO:0000313" key="2">
    <source>
        <dbReference type="EMBL" id="KDN95148.1"/>
    </source>
</evidence>
<evidence type="ECO:0000313" key="3">
    <source>
        <dbReference type="Proteomes" id="UP000027341"/>
    </source>
</evidence>